<name>A0ABN3HA35_9ACTN</name>
<sequence length="99" mass="10249">MLGGGAGAAGAVALWHPIAPTRPKAAAAALTQVGAETVVWLNEAQHYLFLPHDHRLGEQIAAGLRVLLHDLHPPPGARAGHHVAAVLGYPHQRSGARSA</sequence>
<organism evidence="1 2">
    <name type="scientific">Dactylosporangium salmoneum</name>
    <dbReference type="NCBI Taxonomy" id="53361"/>
    <lineage>
        <taxon>Bacteria</taxon>
        <taxon>Bacillati</taxon>
        <taxon>Actinomycetota</taxon>
        <taxon>Actinomycetes</taxon>
        <taxon>Micromonosporales</taxon>
        <taxon>Micromonosporaceae</taxon>
        <taxon>Dactylosporangium</taxon>
    </lineage>
</organism>
<dbReference type="Proteomes" id="UP001501444">
    <property type="component" value="Unassembled WGS sequence"/>
</dbReference>
<comment type="caution">
    <text evidence="1">The sequence shown here is derived from an EMBL/GenBank/DDBJ whole genome shotgun (WGS) entry which is preliminary data.</text>
</comment>
<gene>
    <name evidence="1" type="ORF">GCM10010170_076570</name>
</gene>
<protein>
    <submittedName>
        <fullName evidence="1">Uncharacterized protein</fullName>
    </submittedName>
</protein>
<evidence type="ECO:0000313" key="2">
    <source>
        <dbReference type="Proteomes" id="UP001501444"/>
    </source>
</evidence>
<keyword evidence="2" id="KW-1185">Reference proteome</keyword>
<accession>A0ABN3HA35</accession>
<dbReference type="EMBL" id="BAAARV010000075">
    <property type="protein sequence ID" value="GAA2373823.1"/>
    <property type="molecule type" value="Genomic_DNA"/>
</dbReference>
<evidence type="ECO:0000313" key="1">
    <source>
        <dbReference type="EMBL" id="GAA2373823.1"/>
    </source>
</evidence>
<reference evidence="1 2" key="1">
    <citation type="journal article" date="2019" name="Int. J. Syst. Evol. Microbiol.">
        <title>The Global Catalogue of Microorganisms (GCM) 10K type strain sequencing project: providing services to taxonomists for standard genome sequencing and annotation.</title>
        <authorList>
            <consortium name="The Broad Institute Genomics Platform"/>
            <consortium name="The Broad Institute Genome Sequencing Center for Infectious Disease"/>
            <person name="Wu L."/>
            <person name="Ma J."/>
        </authorList>
    </citation>
    <scope>NUCLEOTIDE SEQUENCE [LARGE SCALE GENOMIC DNA]</scope>
    <source>
        <strain evidence="1 2">JCM 3272</strain>
    </source>
</reference>
<proteinExistence type="predicted"/>